<dbReference type="OrthoDB" id="9789181at2"/>
<keyword evidence="5" id="KW-1185">Reference proteome</keyword>
<reference evidence="4 5" key="1">
    <citation type="submission" date="2019-03" db="EMBL/GenBank/DDBJ databases">
        <title>Genomic Encyclopedia of Type Strains, Phase III (KMG-III): the genomes of soil and plant-associated and newly described type strains.</title>
        <authorList>
            <person name="Whitman W."/>
        </authorList>
    </citation>
    <scope>NUCLEOTIDE SEQUENCE [LARGE SCALE GENOMIC DNA]</scope>
    <source>
        <strain evidence="4 5">CECT 8446</strain>
    </source>
</reference>
<name>A0A4R6T774_9BACT</name>
<dbReference type="RefSeq" id="WP_133554744.1">
    <property type="nucleotide sequence ID" value="NZ_SNYF01000006.1"/>
</dbReference>
<dbReference type="PROSITE" id="PS50110">
    <property type="entry name" value="RESPONSE_REGULATORY"/>
    <property type="match status" value="1"/>
</dbReference>
<evidence type="ECO:0000256" key="1">
    <source>
        <dbReference type="ARBA" id="ARBA00022553"/>
    </source>
</evidence>
<dbReference type="GO" id="GO:0000160">
    <property type="term" value="P:phosphorelay signal transduction system"/>
    <property type="evidence" value="ECO:0007669"/>
    <property type="project" value="InterPro"/>
</dbReference>
<evidence type="ECO:0000313" key="5">
    <source>
        <dbReference type="Proteomes" id="UP000294535"/>
    </source>
</evidence>
<dbReference type="InterPro" id="IPR050595">
    <property type="entry name" value="Bact_response_regulator"/>
</dbReference>
<feature type="domain" description="Response regulatory" evidence="3">
    <location>
        <begin position="3"/>
        <end position="117"/>
    </location>
</feature>
<comment type="caution">
    <text evidence="4">The sequence shown here is derived from an EMBL/GenBank/DDBJ whole genome shotgun (WGS) entry which is preliminary data.</text>
</comment>
<dbReference type="EMBL" id="SNYF01000006">
    <property type="protein sequence ID" value="TDQ17065.1"/>
    <property type="molecule type" value="Genomic_DNA"/>
</dbReference>
<organism evidence="4 5">
    <name type="scientific">Algoriphagus boseongensis</name>
    <dbReference type="NCBI Taxonomy" id="1442587"/>
    <lineage>
        <taxon>Bacteria</taxon>
        <taxon>Pseudomonadati</taxon>
        <taxon>Bacteroidota</taxon>
        <taxon>Cytophagia</taxon>
        <taxon>Cytophagales</taxon>
        <taxon>Cyclobacteriaceae</taxon>
        <taxon>Algoriphagus</taxon>
    </lineage>
</organism>
<protein>
    <submittedName>
        <fullName evidence="4">Response regulator receiver domain-containing protein</fullName>
    </submittedName>
</protein>
<dbReference type="InterPro" id="IPR001789">
    <property type="entry name" value="Sig_transdc_resp-reg_receiver"/>
</dbReference>
<dbReference type="PANTHER" id="PTHR44591:SF3">
    <property type="entry name" value="RESPONSE REGULATORY DOMAIN-CONTAINING PROTEIN"/>
    <property type="match status" value="1"/>
</dbReference>
<sequence length="129" mass="14608">MKTILLIEDNDMMRMFLIHYLGKDHQVYAVKNPQEAVEWLRGTSVDLIVSDYPANPVLGVQVRALRAAAESKRIPILMLTDQDKSEQRINAFQWGAKDCISKPFNPVELKMRVQINLPLMGTSAQAKLA</sequence>
<accession>A0A4R6T774</accession>
<keyword evidence="1 2" id="KW-0597">Phosphoprotein</keyword>
<dbReference type="PANTHER" id="PTHR44591">
    <property type="entry name" value="STRESS RESPONSE REGULATOR PROTEIN 1"/>
    <property type="match status" value="1"/>
</dbReference>
<dbReference type="SUPFAM" id="SSF52172">
    <property type="entry name" value="CheY-like"/>
    <property type="match status" value="1"/>
</dbReference>
<dbReference type="Pfam" id="PF00072">
    <property type="entry name" value="Response_reg"/>
    <property type="match status" value="1"/>
</dbReference>
<dbReference type="InterPro" id="IPR011006">
    <property type="entry name" value="CheY-like_superfamily"/>
</dbReference>
<dbReference type="SMART" id="SM00448">
    <property type="entry name" value="REC"/>
    <property type="match status" value="1"/>
</dbReference>
<gene>
    <name evidence="4" type="ORF">DFQ04_1713</name>
</gene>
<evidence type="ECO:0000259" key="3">
    <source>
        <dbReference type="PROSITE" id="PS50110"/>
    </source>
</evidence>
<evidence type="ECO:0000256" key="2">
    <source>
        <dbReference type="PROSITE-ProRule" id="PRU00169"/>
    </source>
</evidence>
<evidence type="ECO:0000313" key="4">
    <source>
        <dbReference type="EMBL" id="TDQ17065.1"/>
    </source>
</evidence>
<dbReference type="Proteomes" id="UP000294535">
    <property type="component" value="Unassembled WGS sequence"/>
</dbReference>
<feature type="modified residue" description="4-aspartylphosphate" evidence="2">
    <location>
        <position position="51"/>
    </location>
</feature>
<dbReference type="Gene3D" id="3.40.50.2300">
    <property type="match status" value="1"/>
</dbReference>
<proteinExistence type="predicted"/>
<dbReference type="AlphaFoldDB" id="A0A4R6T774"/>